<keyword evidence="2 3" id="KW-0002">3D-structure</keyword>
<organism evidence="1">
    <name type="scientific">Streptomyces sp</name>
    <dbReference type="NCBI Taxonomy" id="1931"/>
    <lineage>
        <taxon>Bacteria</taxon>
        <taxon>Bacillati</taxon>
        <taxon>Actinomycetota</taxon>
        <taxon>Actinomycetes</taxon>
        <taxon>Kitasatosporales</taxon>
        <taxon>Streptomycetaceae</taxon>
        <taxon>Streptomyces</taxon>
    </lineage>
</organism>
<evidence type="ECO:0007829" key="2">
    <source>
        <dbReference type="PDB" id="8ZT3"/>
    </source>
</evidence>
<proteinExistence type="evidence at protein level"/>
<dbReference type="PDB" id="8ZT4">
    <property type="method" value="X-ray"/>
    <property type="resolution" value="2.60 A"/>
    <property type="chains" value="A/B=1-188"/>
</dbReference>
<reference evidence="2 3" key="2">
    <citation type="journal article" date="2024" name="Nat. Commun.">
        <title>Structure-function analysis of carrier protein-dependent 2-sulfamoylacetyl transferase in the biosynthesis of altemicidin.</title>
        <authorList>
            <person name="Zhu Y."/>
            <person name="Mori T."/>
            <person name="Karasawa M."/>
            <person name="Shirai K."/>
            <person name="Cheng W."/>
            <person name="Terada T."/>
            <person name="Awakawa T."/>
            <person name="Abe I."/>
        </authorList>
    </citation>
    <scope>X-RAY CRYSTALLOGRAPHY (2.50 ANGSTROMS) OF 1-188</scope>
</reference>
<accession>A0ACD6B9E3</accession>
<keyword evidence="1" id="KW-0808">Transferase</keyword>
<accession>A0A3T0ZHG5</accession>
<evidence type="ECO:0000313" key="1">
    <source>
        <dbReference type="EMBL" id="BBG06558.1"/>
    </source>
</evidence>
<evidence type="ECO:0007829" key="3">
    <source>
        <dbReference type="PDB" id="8ZT4"/>
    </source>
</evidence>
<gene>
    <name evidence="1" type="primary">sbzI</name>
</gene>
<name>A0ACD6B9E3_STRSQ</name>
<reference evidence="1" key="1">
    <citation type="journal article" date="2019" name="Nat. Commun.">
        <title>Aminoacyl sulfonamide assembly in SB-203208 biosynthesis.</title>
        <authorList>
            <person name="Hu Z."/>
            <person name="Awakawa T."/>
            <person name="Ma Z."/>
            <person name="Abe I."/>
        </authorList>
    </citation>
    <scope>NUCLEOTIDE SEQUENCE</scope>
    <source>
        <strain evidence="1">NCIMB 40513</strain>
    </source>
</reference>
<sequence length="188" mass="20008">MADTRIPAGEATAAWQWEVSRDTGEVHALLCACDAHQAAASGTSAPARRLETTEHRVRSGSVHLLRHDGRPAGMFTLTWDPPFAADEGAFPPAERPLYLSRLAVAPEWLTGGSLVGLRCLRRAIETAAQAGGDALRSEANPDLSATRSLLDILGFVQHGPTLSDGQGRRRVHLHKSLRPASPGPGGED</sequence>
<dbReference type="PDB" id="8ZT3">
    <property type="method" value="X-ray"/>
    <property type="resolution" value="2.50 A"/>
    <property type="chains" value="A/B/C/D/E/F=1-188"/>
</dbReference>
<protein>
    <submittedName>
        <fullName evidence="1">GNAT family transferase</fullName>
    </submittedName>
</protein>
<dbReference type="EMBL" id="LC420052">
    <property type="protein sequence ID" value="BBG06558.1"/>
    <property type="molecule type" value="Genomic_DNA"/>
</dbReference>